<accession>A0A378ZZQ6</accession>
<gene>
    <name evidence="1" type="ORF">NCTC13350_03671</name>
</gene>
<organism evidence="1 2">
    <name type="scientific">Pannonibacter phragmitetus</name>
    <dbReference type="NCBI Taxonomy" id="121719"/>
    <lineage>
        <taxon>Bacteria</taxon>
        <taxon>Pseudomonadati</taxon>
        <taxon>Pseudomonadota</taxon>
        <taxon>Alphaproteobacteria</taxon>
        <taxon>Hyphomicrobiales</taxon>
        <taxon>Stappiaceae</taxon>
        <taxon>Pannonibacter</taxon>
    </lineage>
</organism>
<evidence type="ECO:0000313" key="1">
    <source>
        <dbReference type="EMBL" id="SUB02706.1"/>
    </source>
</evidence>
<dbReference type="RefSeq" id="WP_147290460.1">
    <property type="nucleotide sequence ID" value="NZ_UGSK01000001.1"/>
</dbReference>
<sequence>MQASSVMRRARGLWGRAGGAAFLCGLGLVLPPFAMPAARAQAAGLPSELVCHGSAEKAEAVRLASISDAGELTLEDGRRIVLAGVWLAQPGRDALRDMLAPGTGLTVRDLGPEDRWGRRAAQVDAPGGWLQGRLLSDGFAFVLPPVKARGNAAPAISSECLRELQLRESVARKKLGADWGEGVRLRSGDLAGLLERTGLFTIVEGPVVSLGKSGKTRYLNFGRHWSSDFTVTIDTRLDAELAAKGVPPEALEGRWVRVRGILQDRNGPMLEIADPVQIEAFARDRVSGGE</sequence>
<dbReference type="OrthoDB" id="7618306at2"/>
<reference evidence="1 2" key="1">
    <citation type="submission" date="2018-06" db="EMBL/GenBank/DDBJ databases">
        <authorList>
            <consortium name="Pathogen Informatics"/>
            <person name="Doyle S."/>
        </authorList>
    </citation>
    <scope>NUCLEOTIDE SEQUENCE [LARGE SCALE GENOMIC DNA]</scope>
    <source>
        <strain evidence="1 2">NCTC13350</strain>
    </source>
</reference>
<evidence type="ECO:0000313" key="2">
    <source>
        <dbReference type="Proteomes" id="UP000255000"/>
    </source>
</evidence>
<dbReference type="EMBL" id="UGSK01000001">
    <property type="protein sequence ID" value="SUB02706.1"/>
    <property type="molecule type" value="Genomic_DNA"/>
</dbReference>
<name>A0A378ZZQ6_9HYPH</name>
<dbReference type="InterPro" id="IPR035437">
    <property type="entry name" value="SNase_OB-fold_sf"/>
</dbReference>
<protein>
    <recommendedName>
        <fullName evidence="3">TNase-like domain-containing protein</fullName>
    </recommendedName>
</protein>
<dbReference type="AlphaFoldDB" id="A0A378ZZQ6"/>
<dbReference type="SUPFAM" id="SSF50199">
    <property type="entry name" value="Staphylococcal nuclease"/>
    <property type="match status" value="1"/>
</dbReference>
<dbReference type="Proteomes" id="UP000255000">
    <property type="component" value="Unassembled WGS sequence"/>
</dbReference>
<evidence type="ECO:0008006" key="3">
    <source>
        <dbReference type="Google" id="ProtNLM"/>
    </source>
</evidence>
<proteinExistence type="predicted"/>